<dbReference type="GO" id="GO:0000166">
    <property type="term" value="F:nucleotide binding"/>
    <property type="evidence" value="ECO:0007669"/>
    <property type="project" value="InterPro"/>
</dbReference>
<evidence type="ECO:0000256" key="1">
    <source>
        <dbReference type="ARBA" id="ARBA00005755"/>
    </source>
</evidence>
<evidence type="ECO:0000259" key="13">
    <source>
        <dbReference type="Pfam" id="PF03175"/>
    </source>
</evidence>
<comment type="similarity">
    <text evidence="1">Belongs to the DNA polymerase type-B family.</text>
</comment>
<dbReference type="EMBL" id="BK015402">
    <property type="protein sequence ID" value="DAE05053.1"/>
    <property type="molecule type" value="Genomic_DNA"/>
</dbReference>
<keyword evidence="4" id="KW-0548">Nucleotidyltransferase</keyword>
<dbReference type="GO" id="GO:0004527">
    <property type="term" value="F:exonuclease activity"/>
    <property type="evidence" value="ECO:0007669"/>
    <property type="project" value="UniProtKB-KW"/>
</dbReference>
<dbReference type="InterPro" id="IPR023211">
    <property type="entry name" value="DNA_pol_palm_dom_sf"/>
</dbReference>
<evidence type="ECO:0000256" key="3">
    <source>
        <dbReference type="ARBA" id="ARBA00022679"/>
    </source>
</evidence>
<dbReference type="GO" id="GO:0003887">
    <property type="term" value="F:DNA-directed DNA polymerase activity"/>
    <property type="evidence" value="ECO:0007669"/>
    <property type="project" value="UniProtKB-KW"/>
</dbReference>
<dbReference type="Gene3D" id="1.10.287.690">
    <property type="entry name" value="Helix hairpin bin"/>
    <property type="match status" value="1"/>
</dbReference>
<dbReference type="InterPro" id="IPR017964">
    <property type="entry name" value="DNA-dir_DNA_pol_B_CS"/>
</dbReference>
<dbReference type="InterPro" id="IPR043502">
    <property type="entry name" value="DNA/RNA_pol_sf"/>
</dbReference>
<keyword evidence="3" id="KW-0808">Transferase</keyword>
<keyword evidence="6" id="KW-0540">Nuclease</keyword>
<keyword evidence="7" id="KW-0378">Hydrolase</keyword>
<evidence type="ECO:0000256" key="12">
    <source>
        <dbReference type="ARBA" id="ARBA00049244"/>
    </source>
</evidence>
<dbReference type="InterPro" id="IPR036397">
    <property type="entry name" value="RNaseH_sf"/>
</dbReference>
<feature type="domain" description="DNA-directed DNA polymerase family B mitochondria/virus" evidence="13">
    <location>
        <begin position="7"/>
        <end position="111"/>
    </location>
</feature>
<dbReference type="PANTHER" id="PTHR33568">
    <property type="entry name" value="DNA POLYMERASE"/>
    <property type="match status" value="1"/>
</dbReference>
<dbReference type="Pfam" id="PF03175">
    <property type="entry name" value="DNA_pol_B_2"/>
    <property type="match status" value="2"/>
</dbReference>
<evidence type="ECO:0000256" key="10">
    <source>
        <dbReference type="ARBA" id="ARBA00023109"/>
    </source>
</evidence>
<dbReference type="Gene3D" id="4.10.80.20">
    <property type="entry name" value="DNA polymerase, domain 5"/>
    <property type="match status" value="1"/>
</dbReference>
<keyword evidence="11" id="KW-0238">DNA-binding</keyword>
<dbReference type="GO" id="GO:0039693">
    <property type="term" value="P:viral DNA genome replication"/>
    <property type="evidence" value="ECO:0007669"/>
    <property type="project" value="UniProtKB-KW"/>
</dbReference>
<dbReference type="PRINTS" id="PR00106">
    <property type="entry name" value="DNAPOLB"/>
</dbReference>
<dbReference type="SUPFAM" id="SSF56672">
    <property type="entry name" value="DNA/RNA polymerases"/>
    <property type="match status" value="1"/>
</dbReference>
<evidence type="ECO:0000256" key="7">
    <source>
        <dbReference type="ARBA" id="ARBA00022801"/>
    </source>
</evidence>
<evidence type="ECO:0000256" key="4">
    <source>
        <dbReference type="ARBA" id="ARBA00022695"/>
    </source>
</evidence>
<accession>A0A8S5PEL1</accession>
<dbReference type="PROSITE" id="PS00116">
    <property type="entry name" value="DNA_POLYMERASE_B"/>
    <property type="match status" value="1"/>
</dbReference>
<protein>
    <recommendedName>
        <fullName evidence="2">DNA-directed DNA polymerase</fullName>
        <ecNumber evidence="2">2.7.7.7</ecNumber>
    </recommendedName>
</protein>
<reference evidence="14" key="1">
    <citation type="journal article" date="2021" name="Proc. Natl. Acad. Sci. U.S.A.">
        <title>A Catalog of Tens of Thousands of Viruses from Human Metagenomes Reveals Hidden Associations with Chronic Diseases.</title>
        <authorList>
            <person name="Tisza M.J."/>
            <person name="Buck C.B."/>
        </authorList>
    </citation>
    <scope>NUCLEOTIDE SEQUENCE</scope>
    <source>
        <strain evidence="14">CtfAL26</strain>
    </source>
</reference>
<dbReference type="Gene3D" id="3.90.1600.10">
    <property type="entry name" value="Palm domain of DNA polymerase"/>
    <property type="match status" value="1"/>
</dbReference>
<dbReference type="InterPro" id="IPR012337">
    <property type="entry name" value="RNaseH-like_sf"/>
</dbReference>
<evidence type="ECO:0000256" key="5">
    <source>
        <dbReference type="ARBA" id="ARBA00022705"/>
    </source>
</evidence>
<dbReference type="GO" id="GO:0006260">
    <property type="term" value="P:DNA replication"/>
    <property type="evidence" value="ECO:0007669"/>
    <property type="project" value="UniProtKB-KW"/>
</dbReference>
<comment type="catalytic activity">
    <reaction evidence="12">
        <text>DNA(n) + a 2'-deoxyribonucleoside 5'-triphosphate = DNA(n+1) + diphosphate</text>
        <dbReference type="Rhea" id="RHEA:22508"/>
        <dbReference type="Rhea" id="RHEA-COMP:17339"/>
        <dbReference type="Rhea" id="RHEA-COMP:17340"/>
        <dbReference type="ChEBI" id="CHEBI:33019"/>
        <dbReference type="ChEBI" id="CHEBI:61560"/>
        <dbReference type="ChEBI" id="CHEBI:173112"/>
        <dbReference type="EC" id="2.7.7.7"/>
    </reaction>
</comment>
<keyword evidence="5" id="KW-0235">DNA replication</keyword>
<dbReference type="InterPro" id="IPR006172">
    <property type="entry name" value="DNA-dir_DNA_pol_B"/>
</dbReference>
<proteinExistence type="inferred from homology"/>
<organism evidence="14">
    <name type="scientific">Podoviridae sp. ctfAL26</name>
    <dbReference type="NCBI Taxonomy" id="2825265"/>
    <lineage>
        <taxon>Viruses</taxon>
        <taxon>Duplodnaviria</taxon>
        <taxon>Heunggongvirae</taxon>
        <taxon>Uroviricota</taxon>
        <taxon>Caudoviricetes</taxon>
    </lineage>
</organism>
<evidence type="ECO:0000313" key="14">
    <source>
        <dbReference type="EMBL" id="DAE05053.1"/>
    </source>
</evidence>
<dbReference type="EC" id="2.7.7.7" evidence="2"/>
<dbReference type="SUPFAM" id="SSF53098">
    <property type="entry name" value="Ribonuclease H-like"/>
    <property type="match status" value="1"/>
</dbReference>
<evidence type="ECO:0000256" key="11">
    <source>
        <dbReference type="ARBA" id="ARBA00023125"/>
    </source>
</evidence>
<sequence>MFDRISSANNTLYFHNLKFDGEFIIYWLFRNGYTFVKDAKELEEKTFTTLISNMNVFYTITICHKKSGRNKICTKIIDSLKIIPFSVEEIAKSFKLPISKLEIDYKANREVGHILTEQETEYIKNDVRIVAMALSTMFGEGLTKITQGSNALADYKKIMGGELKFRYKFPAVSEDDDVIIRKAYRGGFTYCNPRFQGKKLGKISVFDVNSLYPSQMYSRPLPYDTPVRFEGKYESNPVYPLYVQRLRCEFKVKKGMLPTIQLKNTLGFIPNEYITDTKGEDVILTLTSVDLELLFTHYDVYVYEYLGGYMFKSKTGMFTEYIDKWIKVKQEATIDGNAGMRTLAKLMLNALYGKFGLKISCRSKIPYYEEDKVIYRDGEPEKREPVYIPMACYITAWARYTTITAAQKVYDRFIYADTDSLHLIGHEIPDNLDVDPVKLGAWDYEMQADEAVFIRQKTYMEHPCGKSAEEFKKKDPEKYAESNGWKITCAGMPKGCYKYVTPDNFKIGSSFAGRLMHERVRGGVVLTDKEFTIKPK</sequence>
<keyword evidence="10" id="KW-1194">Viral DNA replication</keyword>
<evidence type="ECO:0000256" key="9">
    <source>
        <dbReference type="ARBA" id="ARBA00022932"/>
    </source>
</evidence>
<feature type="domain" description="DNA-directed DNA polymerase family B mitochondria/virus" evidence="13">
    <location>
        <begin position="115"/>
        <end position="432"/>
    </location>
</feature>
<dbReference type="InterPro" id="IPR004868">
    <property type="entry name" value="DNA-dir_DNA_pol_B_mt/vir"/>
</dbReference>
<keyword evidence="9" id="KW-0239">DNA-directed DNA polymerase</keyword>
<evidence type="ECO:0000256" key="6">
    <source>
        <dbReference type="ARBA" id="ARBA00022722"/>
    </source>
</evidence>
<dbReference type="GO" id="GO:0003677">
    <property type="term" value="F:DNA binding"/>
    <property type="evidence" value="ECO:0007669"/>
    <property type="project" value="UniProtKB-KW"/>
</dbReference>
<evidence type="ECO:0000256" key="2">
    <source>
        <dbReference type="ARBA" id="ARBA00012417"/>
    </source>
</evidence>
<evidence type="ECO:0000256" key="8">
    <source>
        <dbReference type="ARBA" id="ARBA00022839"/>
    </source>
</evidence>
<keyword evidence="8" id="KW-0269">Exonuclease</keyword>
<dbReference type="Gene3D" id="3.30.1770.10">
    <property type="entry name" value="TPR 1 domain of DNA polymerase"/>
    <property type="match status" value="1"/>
</dbReference>
<dbReference type="PANTHER" id="PTHR33568:SF3">
    <property type="entry name" value="DNA-DIRECTED DNA POLYMERASE"/>
    <property type="match status" value="1"/>
</dbReference>
<dbReference type="Gene3D" id="3.30.420.10">
    <property type="entry name" value="Ribonuclease H-like superfamily/Ribonuclease H"/>
    <property type="match status" value="1"/>
</dbReference>
<name>A0A8S5PEL1_9CAUD</name>
<dbReference type="Gene3D" id="4.10.80.30">
    <property type="entry name" value="DNA polymerase, domain 6"/>
    <property type="match status" value="1"/>
</dbReference>